<accession>A0A4Q9QIF5</accession>
<dbReference type="Pfam" id="PF07865">
    <property type="entry name" value="DUF1652"/>
    <property type="match status" value="1"/>
</dbReference>
<proteinExistence type="predicted"/>
<dbReference type="EMBL" id="QJUI01000015">
    <property type="protein sequence ID" value="TBU75796.1"/>
    <property type="molecule type" value="Genomic_DNA"/>
</dbReference>
<evidence type="ECO:0000313" key="2">
    <source>
        <dbReference type="Proteomes" id="UP000292302"/>
    </source>
</evidence>
<dbReference type="OrthoDB" id="6906904at2"/>
<protein>
    <recommendedName>
        <fullName evidence="3">DUF1652 domain-containing protein</fullName>
    </recommendedName>
</protein>
<keyword evidence="2" id="KW-1185">Reference proteome</keyword>
<dbReference type="InterPro" id="IPR012448">
    <property type="entry name" value="DUF1652"/>
</dbReference>
<evidence type="ECO:0000313" key="1">
    <source>
        <dbReference type="EMBL" id="TBU75796.1"/>
    </source>
</evidence>
<evidence type="ECO:0008006" key="3">
    <source>
        <dbReference type="Google" id="ProtNLM"/>
    </source>
</evidence>
<comment type="caution">
    <text evidence="1">The sequence shown here is derived from an EMBL/GenBank/DDBJ whole genome shotgun (WGS) entry which is preliminary data.</text>
</comment>
<dbReference type="AlphaFoldDB" id="A0A4Q9QIF5"/>
<organism evidence="1 2">
    <name type="scientific">Phytopseudomonas daroniae</name>
    <dbReference type="NCBI Taxonomy" id="2487519"/>
    <lineage>
        <taxon>Bacteria</taxon>
        <taxon>Pseudomonadati</taxon>
        <taxon>Pseudomonadota</taxon>
        <taxon>Gammaproteobacteria</taxon>
        <taxon>Pseudomonadales</taxon>
        <taxon>Pseudomonadaceae</taxon>
        <taxon>Phytopseudomonas</taxon>
    </lineage>
</organism>
<name>A0A4Q9QIF5_9GAMM</name>
<gene>
    <name evidence="1" type="ORF">DNK06_17690</name>
</gene>
<dbReference type="Proteomes" id="UP000292302">
    <property type="component" value="Unassembled WGS sequence"/>
</dbReference>
<sequence length="90" mass="9883">MMMSILEQRQIVESAFLPLDCRCTIEAGDTVVIQIRAAEGGRALLSVTGIDRSELSSSRSISQLVLRLRHRLETQSQGVEKPTRKSGSLA</sequence>
<reference evidence="1 2" key="1">
    <citation type="submission" date="2018-06" db="EMBL/GenBank/DDBJ databases">
        <title>Three novel Pseudomonas species isolated from symptomatic oak.</title>
        <authorList>
            <person name="Bueno-Gonzalez V."/>
            <person name="Brady C."/>
        </authorList>
    </citation>
    <scope>NUCLEOTIDE SEQUENCE [LARGE SCALE GENOMIC DNA]</scope>
    <source>
        <strain evidence="1 2">P9A</strain>
    </source>
</reference>